<dbReference type="InterPro" id="IPR001567">
    <property type="entry name" value="Pept_M3A_M3B_dom"/>
</dbReference>
<comment type="similarity">
    <text evidence="6">Belongs to the peptidase M3B family.</text>
</comment>
<evidence type="ECO:0000256" key="4">
    <source>
        <dbReference type="ARBA" id="ARBA00022833"/>
    </source>
</evidence>
<comment type="cofactor">
    <cofactor evidence="6">
        <name>Zn(2+)</name>
        <dbReference type="ChEBI" id="CHEBI:29105"/>
    </cofactor>
    <text evidence="6">Binds 1 zinc ion.</text>
</comment>
<dbReference type="Pfam" id="PF01432">
    <property type="entry name" value="Peptidase_M3"/>
    <property type="match status" value="1"/>
</dbReference>
<dbReference type="Gene3D" id="1.10.1370.20">
    <property type="entry name" value="Oligoendopeptidase f, C-terminal domain"/>
    <property type="match status" value="1"/>
</dbReference>
<comment type="caution">
    <text evidence="9">The sequence shown here is derived from an EMBL/GenBank/DDBJ whole genome shotgun (WGS) entry which is preliminary data.</text>
</comment>
<feature type="domain" description="Peptidase M3A/M3B catalytic" evidence="7">
    <location>
        <begin position="206"/>
        <end position="585"/>
    </location>
</feature>
<evidence type="ECO:0000256" key="1">
    <source>
        <dbReference type="ARBA" id="ARBA00022670"/>
    </source>
</evidence>
<dbReference type="SUPFAM" id="SSF55486">
    <property type="entry name" value="Metalloproteases ('zincins'), catalytic domain"/>
    <property type="match status" value="1"/>
</dbReference>
<keyword evidence="10" id="KW-1185">Reference proteome</keyword>
<dbReference type="NCBIfam" id="TIGR00181">
    <property type="entry name" value="pepF"/>
    <property type="match status" value="1"/>
</dbReference>
<dbReference type="EMBL" id="WJQS01000003">
    <property type="protein sequence ID" value="MRI85106.1"/>
    <property type="molecule type" value="Genomic_DNA"/>
</dbReference>
<dbReference type="Pfam" id="PF08439">
    <property type="entry name" value="Peptidase_M3_N"/>
    <property type="match status" value="1"/>
</dbReference>
<keyword evidence="5 6" id="KW-0482">Metalloprotease</keyword>
<dbReference type="GO" id="GO:0006508">
    <property type="term" value="P:proteolysis"/>
    <property type="evidence" value="ECO:0007669"/>
    <property type="project" value="UniProtKB-KW"/>
</dbReference>
<keyword evidence="1 6" id="KW-0645">Protease</keyword>
<evidence type="ECO:0000313" key="9">
    <source>
        <dbReference type="EMBL" id="MRI85106.1"/>
    </source>
</evidence>
<sequence length="603" mass="69738">MTTQQIKTRDQVEEAYTWDLTAMFADDAAWEQELTELQEKLPKLAAVQGSLSESPEQLTGAIEVLLDTQRSLEKIYVYASMKNDQDQNNTTYQTLDARAMQLYSQYAQTVAFFEPELLAIPEETLSKWIEENDSLAFYRQMLEDKTRFRAHVLSQEEELLLAQASEIFDGANKTFGLLNNADLVFPAIEDENGQQIQLTHSLYGKMLESSDRRVRQDTFKAFYSVYDQFKNTMASVLSTQIKTNNYKAKVRRFNSAREAALFRNNIPESVYDTLLSTVENRLSLLHRYVALRKDLLKVDNLEMYDMYTPLLGDAPIKFNYEEAKEITLKALAPLGDDYVSIMQEAFDERWIDLFENKGKRSGAYSSGTYDSKPYILMNWQDNVNWLYTLVHELGHSAHSYLTHKHQEYAYGDYSIFLAEIASTTNENLLTNYLLETYQEPHVRLYILNHFLDGLKGTMFRQTQFAEFEHFMYESDANGQPLTQQFLSDNYREMNAKYYGPSVNSDSEIALEWTRIPHFYYNYYVFQYATGFAAATAFSNWILAGKEGALEKYLGFLKSGSSQYAIDTMKTAGLDMTQSDYIDAALDVFENRLNEFETLLAQKK</sequence>
<reference evidence="9 10" key="1">
    <citation type="submission" date="2019-11" db="EMBL/GenBank/DDBJ databases">
        <title>Characterisation of Fundicoccus ignavus gen. nov. sp. nov., a novel genus of the family Aerococcaceae isolated from bulk tank milk.</title>
        <authorList>
            <person name="Siebert A."/>
            <person name="Huptas C."/>
            <person name="Wenning M."/>
            <person name="Scherer S."/>
            <person name="Doll E.V."/>
        </authorList>
    </citation>
    <scope>NUCLEOTIDE SEQUENCE [LARGE SCALE GENOMIC DNA]</scope>
    <source>
        <strain evidence="9 10">WS4759</strain>
    </source>
</reference>
<evidence type="ECO:0000256" key="6">
    <source>
        <dbReference type="RuleBase" id="RU368091"/>
    </source>
</evidence>
<evidence type="ECO:0000256" key="5">
    <source>
        <dbReference type="ARBA" id="ARBA00023049"/>
    </source>
</evidence>
<evidence type="ECO:0000259" key="8">
    <source>
        <dbReference type="Pfam" id="PF08439"/>
    </source>
</evidence>
<dbReference type="InterPro" id="IPR013647">
    <property type="entry name" value="OligopepF_N_dom"/>
</dbReference>
<protein>
    <recommendedName>
        <fullName evidence="6">Oligopeptidase F</fullName>
        <ecNumber evidence="6">3.4.24.-</ecNumber>
    </recommendedName>
</protein>
<dbReference type="InterPro" id="IPR004438">
    <property type="entry name" value="Peptidase_M3B"/>
</dbReference>
<evidence type="ECO:0000256" key="3">
    <source>
        <dbReference type="ARBA" id="ARBA00022801"/>
    </source>
</evidence>
<dbReference type="RefSeq" id="WP_153863325.1">
    <property type="nucleotide sequence ID" value="NZ_WJQS01000003.1"/>
</dbReference>
<dbReference type="Proteomes" id="UP000430975">
    <property type="component" value="Unassembled WGS sequence"/>
</dbReference>
<evidence type="ECO:0000259" key="7">
    <source>
        <dbReference type="Pfam" id="PF01432"/>
    </source>
</evidence>
<keyword evidence="2 6" id="KW-0479">Metal-binding</keyword>
<dbReference type="CDD" id="cd09608">
    <property type="entry name" value="M3B_PepF"/>
    <property type="match status" value="1"/>
</dbReference>
<accession>A0A6I2GCW3</accession>
<name>A0A6I2GCW3_9LACT</name>
<gene>
    <name evidence="9" type="primary">pepF</name>
    <name evidence="9" type="ORF">GIY09_04360</name>
</gene>
<evidence type="ECO:0000313" key="10">
    <source>
        <dbReference type="Proteomes" id="UP000430975"/>
    </source>
</evidence>
<keyword evidence="3 6" id="KW-0378">Hydrolase</keyword>
<evidence type="ECO:0000256" key="2">
    <source>
        <dbReference type="ARBA" id="ARBA00022723"/>
    </source>
</evidence>
<dbReference type="GO" id="GO:0004222">
    <property type="term" value="F:metalloendopeptidase activity"/>
    <property type="evidence" value="ECO:0007669"/>
    <property type="project" value="UniProtKB-UniRule"/>
</dbReference>
<dbReference type="EC" id="3.4.24.-" evidence="6"/>
<comment type="function">
    <text evidence="6">Has oligopeptidase activity and degrades a variety of small bioactive peptides.</text>
</comment>
<dbReference type="GO" id="GO:0046872">
    <property type="term" value="F:metal ion binding"/>
    <property type="evidence" value="ECO:0007669"/>
    <property type="project" value="UniProtKB-UniRule"/>
</dbReference>
<feature type="domain" description="Oligopeptidase F N-terminal" evidence="8">
    <location>
        <begin position="116"/>
        <end position="185"/>
    </location>
</feature>
<proteinExistence type="inferred from homology"/>
<dbReference type="Gene3D" id="1.20.140.70">
    <property type="entry name" value="Oligopeptidase f, N-terminal domain"/>
    <property type="match status" value="1"/>
</dbReference>
<dbReference type="AlphaFoldDB" id="A0A6I2GCW3"/>
<keyword evidence="4 6" id="KW-0862">Zinc</keyword>
<dbReference type="Gene3D" id="1.10.287.830">
    <property type="entry name" value="putative peptidase helix hairpin domain like"/>
    <property type="match status" value="1"/>
</dbReference>
<organism evidence="9 10">
    <name type="scientific">Fundicoccus ignavus</name>
    <dbReference type="NCBI Taxonomy" id="2664442"/>
    <lineage>
        <taxon>Bacteria</taxon>
        <taxon>Bacillati</taxon>
        <taxon>Bacillota</taxon>
        <taxon>Bacilli</taxon>
        <taxon>Lactobacillales</taxon>
        <taxon>Aerococcaceae</taxon>
        <taxon>Fundicoccus</taxon>
    </lineage>
</organism>
<dbReference type="InterPro" id="IPR042088">
    <property type="entry name" value="OligoPept_F_C"/>
</dbReference>